<keyword evidence="3" id="KW-0812">Transmembrane</keyword>
<comment type="similarity">
    <text evidence="2">Belongs to the ERG4/ERG24 family.</text>
</comment>
<evidence type="ECO:0000256" key="3">
    <source>
        <dbReference type="ARBA" id="ARBA00022692"/>
    </source>
</evidence>
<dbReference type="GO" id="GO:0050613">
    <property type="term" value="F:Delta14-sterol reductase activity"/>
    <property type="evidence" value="ECO:0007669"/>
    <property type="project" value="TreeGrafter"/>
</dbReference>
<sequence>MNYLGEILMAVGLTLALGQPGDLLPWLYPLYYVALLVPRERDDDRRCAAKYGPLWDEYRARVPRRIIPGIY</sequence>
<proteinExistence type="inferred from homology"/>
<dbReference type="GO" id="GO:0005637">
    <property type="term" value="C:nuclear inner membrane"/>
    <property type="evidence" value="ECO:0007669"/>
    <property type="project" value="TreeGrafter"/>
</dbReference>
<organism evidence="6">
    <name type="scientific">freshwater metagenome</name>
    <dbReference type="NCBI Taxonomy" id="449393"/>
    <lineage>
        <taxon>unclassified sequences</taxon>
        <taxon>metagenomes</taxon>
        <taxon>ecological metagenomes</taxon>
    </lineage>
</organism>
<dbReference type="PANTHER" id="PTHR21257">
    <property type="entry name" value="DELTA(14)-STEROL REDUCTASE"/>
    <property type="match status" value="1"/>
</dbReference>
<dbReference type="Pfam" id="PF01222">
    <property type="entry name" value="ERG4_ERG24"/>
    <property type="match status" value="1"/>
</dbReference>
<keyword evidence="4" id="KW-1133">Transmembrane helix</keyword>
<evidence type="ECO:0000313" key="6">
    <source>
        <dbReference type="EMBL" id="CAB4858545.1"/>
    </source>
</evidence>
<dbReference type="Gene3D" id="1.20.120.1630">
    <property type="match status" value="1"/>
</dbReference>
<comment type="subcellular location">
    <subcellularLocation>
        <location evidence="1">Membrane</location>
        <topology evidence="1">Multi-pass membrane protein</topology>
    </subcellularLocation>
</comment>
<name>A0A6J7CNE9_9ZZZZ</name>
<dbReference type="AlphaFoldDB" id="A0A6J7CNE9"/>
<accession>A0A6J7CNE9</accession>
<protein>
    <submittedName>
        <fullName evidence="6">Unannotated protein</fullName>
    </submittedName>
</protein>
<dbReference type="GO" id="GO:0016126">
    <property type="term" value="P:sterol biosynthetic process"/>
    <property type="evidence" value="ECO:0007669"/>
    <property type="project" value="InterPro"/>
</dbReference>
<dbReference type="EMBL" id="CAFBLQ010000006">
    <property type="protein sequence ID" value="CAB4858545.1"/>
    <property type="molecule type" value="Genomic_DNA"/>
</dbReference>
<dbReference type="GO" id="GO:0005789">
    <property type="term" value="C:endoplasmic reticulum membrane"/>
    <property type="evidence" value="ECO:0007669"/>
    <property type="project" value="TreeGrafter"/>
</dbReference>
<evidence type="ECO:0000256" key="4">
    <source>
        <dbReference type="ARBA" id="ARBA00022989"/>
    </source>
</evidence>
<evidence type="ECO:0000256" key="1">
    <source>
        <dbReference type="ARBA" id="ARBA00004141"/>
    </source>
</evidence>
<dbReference type="InterPro" id="IPR001171">
    <property type="entry name" value="ERG24_DHCR-like"/>
</dbReference>
<evidence type="ECO:0000256" key="2">
    <source>
        <dbReference type="ARBA" id="ARBA00005402"/>
    </source>
</evidence>
<gene>
    <name evidence="6" type="ORF">UFOPK3423_00100</name>
</gene>
<keyword evidence="5" id="KW-0472">Membrane</keyword>
<dbReference type="PANTHER" id="PTHR21257:SF52">
    <property type="entry name" value="DELTA(14)-STEROL REDUCTASE TM7SF2"/>
    <property type="match status" value="1"/>
</dbReference>
<evidence type="ECO:0000256" key="5">
    <source>
        <dbReference type="ARBA" id="ARBA00023136"/>
    </source>
</evidence>
<reference evidence="6" key="1">
    <citation type="submission" date="2020-05" db="EMBL/GenBank/DDBJ databases">
        <authorList>
            <person name="Chiriac C."/>
            <person name="Salcher M."/>
            <person name="Ghai R."/>
            <person name="Kavagutti S V."/>
        </authorList>
    </citation>
    <scope>NUCLEOTIDE SEQUENCE</scope>
</reference>